<dbReference type="AlphaFoldDB" id="A0A518HJ08"/>
<organism evidence="1 2">
    <name type="scientific">Stieleria neptunia</name>
    <dbReference type="NCBI Taxonomy" id="2527979"/>
    <lineage>
        <taxon>Bacteria</taxon>
        <taxon>Pseudomonadati</taxon>
        <taxon>Planctomycetota</taxon>
        <taxon>Planctomycetia</taxon>
        <taxon>Pirellulales</taxon>
        <taxon>Pirellulaceae</taxon>
        <taxon>Stieleria</taxon>
    </lineage>
</organism>
<dbReference type="KEGG" id="snep:Enr13x_06350"/>
<name>A0A518HJ08_9BACT</name>
<keyword evidence="2" id="KW-1185">Reference proteome</keyword>
<proteinExistence type="predicted"/>
<accession>A0A518HJ08</accession>
<dbReference type="Proteomes" id="UP000319004">
    <property type="component" value="Chromosome"/>
</dbReference>
<sequence>MRRGDDASMRCGPESSLTLFAEVVGFLKSPSLLGRVGREVRAAGEGLLWLEITPSRPLDPPLAALDPPCQGG</sequence>
<protein>
    <submittedName>
        <fullName evidence="1">Uncharacterized protein</fullName>
    </submittedName>
</protein>
<evidence type="ECO:0000313" key="2">
    <source>
        <dbReference type="Proteomes" id="UP000319004"/>
    </source>
</evidence>
<gene>
    <name evidence="1" type="ORF">Enr13x_06350</name>
</gene>
<reference evidence="1 2" key="1">
    <citation type="submission" date="2019-03" db="EMBL/GenBank/DDBJ databases">
        <title>Deep-cultivation of Planctomycetes and their phenomic and genomic characterization uncovers novel biology.</title>
        <authorList>
            <person name="Wiegand S."/>
            <person name="Jogler M."/>
            <person name="Boedeker C."/>
            <person name="Pinto D."/>
            <person name="Vollmers J."/>
            <person name="Rivas-Marin E."/>
            <person name="Kohn T."/>
            <person name="Peeters S.H."/>
            <person name="Heuer A."/>
            <person name="Rast P."/>
            <person name="Oberbeckmann S."/>
            <person name="Bunk B."/>
            <person name="Jeske O."/>
            <person name="Meyerdierks A."/>
            <person name="Storesund J.E."/>
            <person name="Kallscheuer N."/>
            <person name="Luecker S."/>
            <person name="Lage O.M."/>
            <person name="Pohl T."/>
            <person name="Merkel B.J."/>
            <person name="Hornburger P."/>
            <person name="Mueller R.-W."/>
            <person name="Bruemmer F."/>
            <person name="Labrenz M."/>
            <person name="Spormann A.M."/>
            <person name="Op den Camp H."/>
            <person name="Overmann J."/>
            <person name="Amann R."/>
            <person name="Jetten M.S.M."/>
            <person name="Mascher T."/>
            <person name="Medema M.H."/>
            <person name="Devos D.P."/>
            <person name="Kaster A.-K."/>
            <person name="Ovreas L."/>
            <person name="Rohde M."/>
            <person name="Galperin M.Y."/>
            <person name="Jogler C."/>
        </authorList>
    </citation>
    <scope>NUCLEOTIDE SEQUENCE [LARGE SCALE GENOMIC DNA]</scope>
    <source>
        <strain evidence="1 2">Enr13</strain>
    </source>
</reference>
<evidence type="ECO:0000313" key="1">
    <source>
        <dbReference type="EMBL" id="QDV40799.1"/>
    </source>
</evidence>
<dbReference type="EMBL" id="CP037423">
    <property type="protein sequence ID" value="QDV40799.1"/>
    <property type="molecule type" value="Genomic_DNA"/>
</dbReference>